<comment type="similarity">
    <text evidence="1">Belongs to the transferase hexapeptide repeat family.</text>
</comment>
<dbReference type="PANTHER" id="PTHR43300:SF7">
    <property type="entry name" value="UDP-N-ACETYLBACILLOSAMINE N-ACETYLTRANSFERASE"/>
    <property type="match status" value="1"/>
</dbReference>
<dbReference type="Pfam" id="PF17836">
    <property type="entry name" value="PglD_N"/>
    <property type="match status" value="1"/>
</dbReference>
<organism evidence="3 4">
    <name type="scientific">Flagellimonas abyssi</name>
    <dbReference type="NCBI Taxonomy" id="2864871"/>
    <lineage>
        <taxon>Bacteria</taxon>
        <taxon>Pseudomonadati</taxon>
        <taxon>Bacteroidota</taxon>
        <taxon>Flavobacteriia</taxon>
        <taxon>Flavobacteriales</taxon>
        <taxon>Flavobacteriaceae</taxon>
        <taxon>Flagellimonas</taxon>
    </lineage>
</organism>
<evidence type="ECO:0000313" key="3">
    <source>
        <dbReference type="EMBL" id="MBW8198980.1"/>
    </source>
</evidence>
<comment type="caution">
    <text evidence="3">The sequence shown here is derived from an EMBL/GenBank/DDBJ whole genome shotgun (WGS) entry which is preliminary data.</text>
</comment>
<gene>
    <name evidence="3" type="ORF">K1F36_04020</name>
</gene>
<sequence>MKILAIIGSGELGQQIANFAINDNHYKEIVFFDDFTEEKVVNGYPVLGKSNQVKSEYEKDSFDELIIAIGYKHIAARKSFFERFKGIIPFGSVVHSTSHVDSTARLGEGIVVYPMCIIDANVDVKDNVLLNIGTSIAHDTVIQQHCFLSPRVAIAGFVKVGECTILGINCTIIDNVEIIKNTQIGAGAVVIKDIVESGLYVGNPVRYIRANDSI</sequence>
<dbReference type="InterPro" id="IPR020019">
    <property type="entry name" value="AcTrfase_PglD-like"/>
</dbReference>
<dbReference type="RefSeq" id="WP_220112648.1">
    <property type="nucleotide sequence ID" value="NZ_JAHZSV010000003.1"/>
</dbReference>
<dbReference type="PANTHER" id="PTHR43300">
    <property type="entry name" value="ACETYLTRANSFERASE"/>
    <property type="match status" value="1"/>
</dbReference>
<dbReference type="EMBL" id="JAHZSV010000003">
    <property type="protein sequence ID" value="MBW8198980.1"/>
    <property type="molecule type" value="Genomic_DNA"/>
</dbReference>
<dbReference type="Proteomes" id="UP001196136">
    <property type="component" value="Unassembled WGS sequence"/>
</dbReference>
<dbReference type="InterPro" id="IPR041561">
    <property type="entry name" value="PglD_N"/>
</dbReference>
<evidence type="ECO:0000256" key="1">
    <source>
        <dbReference type="ARBA" id="ARBA00007274"/>
    </source>
</evidence>
<keyword evidence="4" id="KW-1185">Reference proteome</keyword>
<evidence type="ECO:0000259" key="2">
    <source>
        <dbReference type="Pfam" id="PF17836"/>
    </source>
</evidence>
<dbReference type="InterPro" id="IPR011004">
    <property type="entry name" value="Trimer_LpxA-like_sf"/>
</dbReference>
<accession>A0ABS7EN20</accession>
<name>A0ABS7EN20_9FLAO</name>
<dbReference type="Gene3D" id="2.160.10.10">
    <property type="entry name" value="Hexapeptide repeat proteins"/>
    <property type="match status" value="1"/>
</dbReference>
<dbReference type="InterPro" id="IPR050179">
    <property type="entry name" value="Trans_hexapeptide_repeat"/>
</dbReference>
<proteinExistence type="inferred from homology"/>
<dbReference type="SUPFAM" id="SSF51161">
    <property type="entry name" value="Trimeric LpxA-like enzymes"/>
    <property type="match status" value="1"/>
</dbReference>
<dbReference type="NCBIfam" id="TIGR03570">
    <property type="entry name" value="NeuD_NnaD"/>
    <property type="match status" value="1"/>
</dbReference>
<protein>
    <submittedName>
        <fullName evidence="3">Acetyltransferase</fullName>
    </submittedName>
</protein>
<reference evidence="3 4" key="1">
    <citation type="submission" date="2021-08" db="EMBL/GenBank/DDBJ databases">
        <title>Muricauda profundi sp. nov., a marine bacterium isolated from deep seawater of the Mariana Trench.</title>
        <authorList>
            <person name="Wei Y."/>
        </authorList>
    </citation>
    <scope>NUCLEOTIDE SEQUENCE [LARGE SCALE GENOMIC DNA]</scope>
    <source>
        <strain evidence="3 4">W52</strain>
    </source>
</reference>
<evidence type="ECO:0000313" key="4">
    <source>
        <dbReference type="Proteomes" id="UP001196136"/>
    </source>
</evidence>
<dbReference type="CDD" id="cd03360">
    <property type="entry name" value="LbH_AT_putative"/>
    <property type="match status" value="1"/>
</dbReference>
<dbReference type="Gene3D" id="3.40.50.20">
    <property type="match status" value="1"/>
</dbReference>
<feature type="domain" description="PglD N-terminal" evidence="2">
    <location>
        <begin position="4"/>
        <end position="83"/>
    </location>
</feature>